<feature type="compositionally biased region" description="Polar residues" evidence="1">
    <location>
        <begin position="49"/>
        <end position="60"/>
    </location>
</feature>
<name>A0A2T5J8M3_9SPHI</name>
<gene>
    <name evidence="2" type="ORF">C8P68_105317</name>
</gene>
<dbReference type="RefSeq" id="WP_107829298.1">
    <property type="nucleotide sequence ID" value="NZ_CP160205.1"/>
</dbReference>
<dbReference type="EMBL" id="QAOQ01000005">
    <property type="protein sequence ID" value="PTQ95807.1"/>
    <property type="molecule type" value="Genomic_DNA"/>
</dbReference>
<reference evidence="2 3" key="1">
    <citation type="submission" date="2018-04" db="EMBL/GenBank/DDBJ databases">
        <title>Genomic Encyclopedia of Archaeal and Bacterial Type Strains, Phase II (KMG-II): from individual species to whole genera.</title>
        <authorList>
            <person name="Goeker M."/>
        </authorList>
    </citation>
    <scope>NUCLEOTIDE SEQUENCE [LARGE SCALE GENOMIC DNA]</scope>
    <source>
        <strain evidence="2 3">DSM 26809</strain>
    </source>
</reference>
<evidence type="ECO:0000313" key="2">
    <source>
        <dbReference type="EMBL" id="PTQ95807.1"/>
    </source>
</evidence>
<keyword evidence="3" id="KW-1185">Reference proteome</keyword>
<comment type="caution">
    <text evidence="2">The sequence shown here is derived from an EMBL/GenBank/DDBJ whole genome shotgun (WGS) entry which is preliminary data.</text>
</comment>
<feature type="region of interest" description="Disordered" evidence="1">
    <location>
        <begin position="48"/>
        <end position="72"/>
    </location>
</feature>
<sequence>MSSILEINENEYLIKLNRKRFNLSFVRSLLKMVEVSNHVDEYEVAERSVATNAQGQSRNTAEPDYFGSLEEK</sequence>
<dbReference type="OrthoDB" id="770763at2"/>
<protein>
    <submittedName>
        <fullName evidence="2">Uncharacterized protein</fullName>
    </submittedName>
</protein>
<dbReference type="Proteomes" id="UP000244168">
    <property type="component" value="Unassembled WGS sequence"/>
</dbReference>
<accession>A0A2T5J8M3</accession>
<evidence type="ECO:0000313" key="3">
    <source>
        <dbReference type="Proteomes" id="UP000244168"/>
    </source>
</evidence>
<dbReference type="AlphaFoldDB" id="A0A2T5J8M3"/>
<proteinExistence type="predicted"/>
<organism evidence="2 3">
    <name type="scientific">Mucilaginibacter yixingensis</name>
    <dbReference type="NCBI Taxonomy" id="1295612"/>
    <lineage>
        <taxon>Bacteria</taxon>
        <taxon>Pseudomonadati</taxon>
        <taxon>Bacteroidota</taxon>
        <taxon>Sphingobacteriia</taxon>
        <taxon>Sphingobacteriales</taxon>
        <taxon>Sphingobacteriaceae</taxon>
        <taxon>Mucilaginibacter</taxon>
    </lineage>
</organism>
<evidence type="ECO:0000256" key="1">
    <source>
        <dbReference type="SAM" id="MobiDB-lite"/>
    </source>
</evidence>